<gene>
    <name evidence="1" type="ORF">UFOPK3992_01884</name>
</gene>
<evidence type="ECO:0000313" key="1">
    <source>
        <dbReference type="EMBL" id="CAB5024112.1"/>
    </source>
</evidence>
<name>A0A6J7R5X2_9ZZZZ</name>
<proteinExistence type="predicted"/>
<dbReference type="AlphaFoldDB" id="A0A6J7R5X2"/>
<sequence length="105" mass="11848">MHRRSAFVDLLHRNEVEHGLIDAHRHEIGHLKTEGRATLVVGHHGQFDLTHQHTLVADAEDDLATPELGRLPELAQRDRNGLGVDHLTVEHRTHGQRHLPKAVEA</sequence>
<dbReference type="EMBL" id="CAFBOZ010000335">
    <property type="protein sequence ID" value="CAB5024112.1"/>
    <property type="molecule type" value="Genomic_DNA"/>
</dbReference>
<protein>
    <submittedName>
        <fullName evidence="1">Unannotated protein</fullName>
    </submittedName>
</protein>
<reference evidence="1" key="1">
    <citation type="submission" date="2020-05" db="EMBL/GenBank/DDBJ databases">
        <authorList>
            <person name="Chiriac C."/>
            <person name="Salcher M."/>
            <person name="Ghai R."/>
            <person name="Kavagutti S V."/>
        </authorList>
    </citation>
    <scope>NUCLEOTIDE SEQUENCE</scope>
</reference>
<accession>A0A6J7R5X2</accession>
<organism evidence="1">
    <name type="scientific">freshwater metagenome</name>
    <dbReference type="NCBI Taxonomy" id="449393"/>
    <lineage>
        <taxon>unclassified sequences</taxon>
        <taxon>metagenomes</taxon>
        <taxon>ecological metagenomes</taxon>
    </lineage>
</organism>